<sequence length="37" mass="4164">MFSQLGFIMLFISVKKPSNCFPAVINTFVIAILICKE</sequence>
<organism evidence="1">
    <name type="scientific">Arundo donax</name>
    <name type="common">Giant reed</name>
    <name type="synonym">Donax arundinaceus</name>
    <dbReference type="NCBI Taxonomy" id="35708"/>
    <lineage>
        <taxon>Eukaryota</taxon>
        <taxon>Viridiplantae</taxon>
        <taxon>Streptophyta</taxon>
        <taxon>Embryophyta</taxon>
        <taxon>Tracheophyta</taxon>
        <taxon>Spermatophyta</taxon>
        <taxon>Magnoliopsida</taxon>
        <taxon>Liliopsida</taxon>
        <taxon>Poales</taxon>
        <taxon>Poaceae</taxon>
        <taxon>PACMAD clade</taxon>
        <taxon>Arundinoideae</taxon>
        <taxon>Arundineae</taxon>
        <taxon>Arundo</taxon>
    </lineage>
</organism>
<reference evidence="1" key="1">
    <citation type="submission" date="2014-09" db="EMBL/GenBank/DDBJ databases">
        <authorList>
            <person name="Magalhaes I.L.F."/>
            <person name="Oliveira U."/>
            <person name="Santos F.R."/>
            <person name="Vidigal T.H.D.A."/>
            <person name="Brescovit A.D."/>
            <person name="Santos A.J."/>
        </authorList>
    </citation>
    <scope>NUCLEOTIDE SEQUENCE</scope>
    <source>
        <tissue evidence="1">Shoot tissue taken approximately 20 cm above the soil surface</tissue>
    </source>
</reference>
<dbReference type="AlphaFoldDB" id="A0A0A8YGM6"/>
<evidence type="ECO:0000313" key="1">
    <source>
        <dbReference type="EMBL" id="JAD25489.1"/>
    </source>
</evidence>
<accession>A0A0A8YGM6</accession>
<proteinExistence type="predicted"/>
<reference evidence="1" key="2">
    <citation type="journal article" date="2015" name="Data Brief">
        <title>Shoot transcriptome of the giant reed, Arundo donax.</title>
        <authorList>
            <person name="Barrero R.A."/>
            <person name="Guerrero F.D."/>
            <person name="Moolhuijzen P."/>
            <person name="Goolsby J.A."/>
            <person name="Tidwell J."/>
            <person name="Bellgard S.E."/>
            <person name="Bellgard M.I."/>
        </authorList>
    </citation>
    <scope>NUCLEOTIDE SEQUENCE</scope>
    <source>
        <tissue evidence="1">Shoot tissue taken approximately 20 cm above the soil surface</tissue>
    </source>
</reference>
<protein>
    <submittedName>
        <fullName evidence="1">Uncharacterized protein</fullName>
    </submittedName>
</protein>
<name>A0A0A8YGM6_ARUDO</name>
<dbReference type="EMBL" id="GBRH01272406">
    <property type="protein sequence ID" value="JAD25489.1"/>
    <property type="molecule type" value="Transcribed_RNA"/>
</dbReference>